<dbReference type="GO" id="GO:0046872">
    <property type="term" value="F:metal ion binding"/>
    <property type="evidence" value="ECO:0007669"/>
    <property type="project" value="UniProtKB-KW"/>
</dbReference>
<feature type="domain" description="NADH-ubiquinone oxidoreductase 51kDa subunit iron-sulphur binding" evidence="6">
    <location>
        <begin position="303"/>
        <end position="348"/>
    </location>
</feature>
<evidence type="ECO:0000259" key="6">
    <source>
        <dbReference type="SMART" id="SM00928"/>
    </source>
</evidence>
<keyword evidence="4" id="KW-0408">Iron</keyword>
<dbReference type="InterPro" id="IPR019554">
    <property type="entry name" value="Soluble_ligand-bd"/>
</dbReference>
<reference evidence="7" key="1">
    <citation type="submission" date="2020-05" db="EMBL/GenBank/DDBJ databases">
        <authorList>
            <person name="Chiriac C."/>
            <person name="Salcher M."/>
            <person name="Ghai R."/>
            <person name="Kavagutti S V."/>
        </authorList>
    </citation>
    <scope>NUCLEOTIDE SEQUENCE</scope>
</reference>
<evidence type="ECO:0000256" key="3">
    <source>
        <dbReference type="ARBA" id="ARBA00022723"/>
    </source>
</evidence>
<dbReference type="AlphaFoldDB" id="A0A6J7J9D4"/>
<dbReference type="EMBL" id="CAFBMK010000225">
    <property type="protein sequence ID" value="CAB4939012.1"/>
    <property type="molecule type" value="Genomic_DNA"/>
</dbReference>
<dbReference type="Pfam" id="PF10589">
    <property type="entry name" value="NADH_4Fe-4S"/>
    <property type="match status" value="1"/>
</dbReference>
<dbReference type="PANTHER" id="PTHR43578">
    <property type="entry name" value="NADH-QUINONE OXIDOREDUCTASE SUBUNIT F"/>
    <property type="match status" value="1"/>
</dbReference>
<protein>
    <submittedName>
        <fullName evidence="7">Unannotated protein</fullName>
    </submittedName>
</protein>
<keyword evidence="5" id="KW-0411">Iron-sulfur</keyword>
<dbReference type="Pfam" id="PF10531">
    <property type="entry name" value="SLBB"/>
    <property type="match status" value="1"/>
</dbReference>
<accession>A0A6J7J9D4</accession>
<proteinExistence type="inferred from homology"/>
<dbReference type="InterPro" id="IPR019575">
    <property type="entry name" value="Nuop51_4Fe4S-bd"/>
</dbReference>
<dbReference type="SMART" id="SM00928">
    <property type="entry name" value="NADH_4Fe-4S"/>
    <property type="match status" value="1"/>
</dbReference>
<dbReference type="SUPFAM" id="SSF142019">
    <property type="entry name" value="Nqo1 FMN-binding domain-like"/>
    <property type="match status" value="1"/>
</dbReference>
<keyword evidence="3" id="KW-0479">Metal-binding</keyword>
<dbReference type="SUPFAM" id="SSF140490">
    <property type="entry name" value="Nqo1C-terminal domain-like"/>
    <property type="match status" value="1"/>
</dbReference>
<dbReference type="InterPro" id="IPR011538">
    <property type="entry name" value="Nuo51_FMN-bd"/>
</dbReference>
<keyword evidence="2" id="KW-0004">4Fe-4S</keyword>
<gene>
    <name evidence="7" type="ORF">UFOPK3564_02828</name>
</gene>
<dbReference type="InterPro" id="IPR037225">
    <property type="entry name" value="Nuo51_FMN-bd_sf"/>
</dbReference>
<evidence type="ECO:0000256" key="2">
    <source>
        <dbReference type="ARBA" id="ARBA00022485"/>
    </source>
</evidence>
<sequence>MSTRLLSAAVPHGPTDLARHHAVHGPLPALGRSDAEALIRAVADAGLRGRGGAGFPTARKLEAVAFARHPVVVVNGTEGEPASGKDRLLLGTQPHLVLDGAVTAARAVGAREIVVVAPATAHPALGAALDERGARDGPEVRLVVAAEGYVAGEETAVLAHVEGRPARPRVAPPRPAERGLHGRPTLVQNVETLAHLGLVVRHGAGWFREAGTPERPGTTLVSVSGAVGRRGVFEVPVGTPVDELLRLAGGPAEPLRALLVGGYFGAWIDGGARPALSDRDLRPLGAAVGAGVVLALGASSCPVAAVARLGSWMAGQSAGQCGSCVNGLAAIAGVLGRLADGRGAPDDLALLTRWTAMVDGRGACAHPTGTVRMITSATRLFAAELDDHAHHGRCATCAAAGRAPSVRGRHGAVAA</sequence>
<dbReference type="SUPFAM" id="SSF142984">
    <property type="entry name" value="Nqo1 middle domain-like"/>
    <property type="match status" value="1"/>
</dbReference>
<name>A0A6J7J9D4_9ZZZZ</name>
<comment type="similarity">
    <text evidence="1">Belongs to the complex I 51 kDa subunit family.</text>
</comment>
<dbReference type="PANTHER" id="PTHR43578:SF3">
    <property type="entry name" value="NADH-QUINONE OXIDOREDUCTASE SUBUNIT F"/>
    <property type="match status" value="1"/>
</dbReference>
<evidence type="ECO:0000256" key="4">
    <source>
        <dbReference type="ARBA" id="ARBA00023004"/>
    </source>
</evidence>
<organism evidence="7">
    <name type="scientific">freshwater metagenome</name>
    <dbReference type="NCBI Taxonomy" id="449393"/>
    <lineage>
        <taxon>unclassified sequences</taxon>
        <taxon>metagenomes</taxon>
        <taxon>ecological metagenomes</taxon>
    </lineage>
</organism>
<evidence type="ECO:0000256" key="1">
    <source>
        <dbReference type="ARBA" id="ARBA00007523"/>
    </source>
</evidence>
<dbReference type="Gene3D" id="1.20.1440.230">
    <property type="entry name" value="NADH-ubiquinone oxidoreductase 51kDa subunit, iron-sulphur binding domain"/>
    <property type="match status" value="1"/>
</dbReference>
<dbReference type="Pfam" id="PF01512">
    <property type="entry name" value="Complex1_51K"/>
    <property type="match status" value="1"/>
</dbReference>
<dbReference type="InterPro" id="IPR037207">
    <property type="entry name" value="Nuop51_4Fe4S-bd_sf"/>
</dbReference>
<evidence type="ECO:0000313" key="7">
    <source>
        <dbReference type="EMBL" id="CAB4939012.1"/>
    </source>
</evidence>
<dbReference type="Gene3D" id="3.10.20.600">
    <property type="match status" value="1"/>
</dbReference>
<dbReference type="Gene3D" id="3.40.50.11540">
    <property type="entry name" value="NADH-ubiquinone oxidoreductase 51kDa subunit"/>
    <property type="match status" value="1"/>
</dbReference>
<evidence type="ECO:0000256" key="5">
    <source>
        <dbReference type="ARBA" id="ARBA00023014"/>
    </source>
</evidence>
<dbReference type="GO" id="GO:0051539">
    <property type="term" value="F:4 iron, 4 sulfur cluster binding"/>
    <property type="evidence" value="ECO:0007669"/>
    <property type="project" value="UniProtKB-KW"/>
</dbReference>